<dbReference type="PANTHER" id="PTHR44757:SF2">
    <property type="entry name" value="BIOFILM ARCHITECTURE MAINTENANCE PROTEIN MBAA"/>
    <property type="match status" value="1"/>
</dbReference>
<dbReference type="PANTHER" id="PTHR44757">
    <property type="entry name" value="DIGUANYLATE CYCLASE DGCP"/>
    <property type="match status" value="1"/>
</dbReference>
<dbReference type="PROSITE" id="PS50887">
    <property type="entry name" value="GGDEF"/>
    <property type="match status" value="1"/>
</dbReference>
<feature type="region of interest" description="Disordered" evidence="1">
    <location>
        <begin position="188"/>
        <end position="228"/>
    </location>
</feature>
<dbReference type="CDD" id="cd01949">
    <property type="entry name" value="GGDEF"/>
    <property type="match status" value="1"/>
</dbReference>
<dbReference type="Gene3D" id="3.30.70.270">
    <property type="match status" value="1"/>
</dbReference>
<dbReference type="InterPro" id="IPR029787">
    <property type="entry name" value="Nucleotide_cyclase"/>
</dbReference>
<keyword evidence="4" id="KW-1185">Reference proteome</keyword>
<evidence type="ECO:0000259" key="2">
    <source>
        <dbReference type="PROSITE" id="PS50887"/>
    </source>
</evidence>
<dbReference type="EMBL" id="BOPO01000006">
    <property type="protein sequence ID" value="GIL25496.1"/>
    <property type="molecule type" value="Genomic_DNA"/>
</dbReference>
<feature type="domain" description="GGDEF" evidence="2">
    <location>
        <begin position="62"/>
        <end position="192"/>
    </location>
</feature>
<dbReference type="Pfam" id="PF00990">
    <property type="entry name" value="GGDEF"/>
    <property type="match status" value="1"/>
</dbReference>
<dbReference type="SMART" id="SM00267">
    <property type="entry name" value="GGDEF"/>
    <property type="match status" value="1"/>
</dbReference>
<protein>
    <recommendedName>
        <fullName evidence="2">GGDEF domain-containing protein</fullName>
    </recommendedName>
</protein>
<dbReference type="AlphaFoldDB" id="A0A8J4A5N2"/>
<accession>A0A8J4A5N2</accession>
<dbReference type="Proteomes" id="UP000614996">
    <property type="component" value="Unassembled WGS sequence"/>
</dbReference>
<dbReference type="NCBIfam" id="TIGR00254">
    <property type="entry name" value="GGDEF"/>
    <property type="match status" value="1"/>
</dbReference>
<sequence>MSIRHSTTTALAVVLAAIGGYLLAARHHATATDRWREAALHDPLTGLPNRRAVYEQLMPAHPEACIAMVDLDHLKAVNTRHGHHIGDRMIAAAGVTMRVWAQVSRAHVARLAGDEFLIVLPGTTDTATAQRQIDDLLDWLSQPIQIDGVELTLSATAGISTRTGSDEQDRARAGLALRSAKRRRGIALVYDPDRDGSPAPDGARPAVRTRELPSPPTEVNTRPTTSAR</sequence>
<dbReference type="InterPro" id="IPR043128">
    <property type="entry name" value="Rev_trsase/Diguanyl_cyclase"/>
</dbReference>
<feature type="compositionally biased region" description="Polar residues" evidence="1">
    <location>
        <begin position="217"/>
        <end position="228"/>
    </location>
</feature>
<evidence type="ECO:0000313" key="3">
    <source>
        <dbReference type="EMBL" id="GIL25496.1"/>
    </source>
</evidence>
<dbReference type="SUPFAM" id="SSF55073">
    <property type="entry name" value="Nucleotide cyclase"/>
    <property type="match status" value="1"/>
</dbReference>
<dbReference type="RefSeq" id="WP_207123105.1">
    <property type="nucleotide sequence ID" value="NZ_BOPO01000006.1"/>
</dbReference>
<reference evidence="4" key="1">
    <citation type="journal article" date="2021" name="Int. J. Syst. Evol. Microbiol.">
        <title>Actinocatenispora comari sp. nov., an endophytic actinomycete isolated from aerial parts of Comarum salesowianum.</title>
        <authorList>
            <person name="Oyunbileg N."/>
            <person name="Iizaka Y."/>
            <person name="Hamada M."/>
            <person name="Davaapurev B.O."/>
            <person name="Fukumoto A."/>
            <person name="Tsetseg B."/>
            <person name="Kato F."/>
            <person name="Tamura T."/>
            <person name="Batkhuu J."/>
            <person name="Anzai Y."/>
        </authorList>
    </citation>
    <scope>NUCLEOTIDE SEQUENCE [LARGE SCALE GENOMIC DNA]</scope>
    <source>
        <strain evidence="4">NUM-2625</strain>
    </source>
</reference>
<evidence type="ECO:0000256" key="1">
    <source>
        <dbReference type="SAM" id="MobiDB-lite"/>
    </source>
</evidence>
<evidence type="ECO:0000313" key="4">
    <source>
        <dbReference type="Proteomes" id="UP000614996"/>
    </source>
</evidence>
<proteinExistence type="predicted"/>
<organism evidence="3 4">
    <name type="scientific">Actinocatenispora comari</name>
    <dbReference type="NCBI Taxonomy" id="2807577"/>
    <lineage>
        <taxon>Bacteria</taxon>
        <taxon>Bacillati</taxon>
        <taxon>Actinomycetota</taxon>
        <taxon>Actinomycetes</taxon>
        <taxon>Micromonosporales</taxon>
        <taxon>Micromonosporaceae</taxon>
        <taxon>Actinocatenispora</taxon>
    </lineage>
</organism>
<gene>
    <name evidence="3" type="ORF">NUM_07510</name>
</gene>
<comment type="caution">
    <text evidence="3">The sequence shown here is derived from an EMBL/GenBank/DDBJ whole genome shotgun (WGS) entry which is preliminary data.</text>
</comment>
<dbReference type="InterPro" id="IPR000160">
    <property type="entry name" value="GGDEF_dom"/>
</dbReference>
<dbReference type="InterPro" id="IPR052155">
    <property type="entry name" value="Biofilm_reg_signaling"/>
</dbReference>
<name>A0A8J4A5N2_9ACTN</name>